<feature type="non-terminal residue" evidence="1">
    <location>
        <position position="90"/>
    </location>
</feature>
<gene>
    <name evidence="1" type="ORF">GMARGA_LOCUS31392</name>
</gene>
<feature type="non-terminal residue" evidence="1">
    <location>
        <position position="1"/>
    </location>
</feature>
<dbReference type="Proteomes" id="UP000789901">
    <property type="component" value="Unassembled WGS sequence"/>
</dbReference>
<dbReference type="EMBL" id="CAJVQB010046732">
    <property type="protein sequence ID" value="CAG8833118.1"/>
    <property type="molecule type" value="Genomic_DNA"/>
</dbReference>
<proteinExistence type="predicted"/>
<evidence type="ECO:0000313" key="2">
    <source>
        <dbReference type="Proteomes" id="UP000789901"/>
    </source>
</evidence>
<accession>A0ABN7WIZ6</accession>
<organism evidence="1 2">
    <name type="scientific">Gigaspora margarita</name>
    <dbReference type="NCBI Taxonomy" id="4874"/>
    <lineage>
        <taxon>Eukaryota</taxon>
        <taxon>Fungi</taxon>
        <taxon>Fungi incertae sedis</taxon>
        <taxon>Mucoromycota</taxon>
        <taxon>Glomeromycotina</taxon>
        <taxon>Glomeromycetes</taxon>
        <taxon>Diversisporales</taxon>
        <taxon>Gigasporaceae</taxon>
        <taxon>Gigaspora</taxon>
    </lineage>
</organism>
<reference evidence="1 2" key="1">
    <citation type="submission" date="2021-06" db="EMBL/GenBank/DDBJ databases">
        <authorList>
            <person name="Kallberg Y."/>
            <person name="Tangrot J."/>
            <person name="Rosling A."/>
        </authorList>
    </citation>
    <scope>NUCLEOTIDE SEQUENCE [LARGE SCALE GENOMIC DNA]</scope>
    <source>
        <strain evidence="1 2">120-4 pot B 10/14</strain>
    </source>
</reference>
<sequence>EKVAGSKQTPIFSTCYTKGKVQLPAIASPSTILHALLVEENEQAHAFQKKICMYNSALAFTSIGTKIDKRVIDQQEVYNFHIHGELYHHI</sequence>
<dbReference type="PANTHER" id="PTHR45786:SF74">
    <property type="entry name" value="ATP-DEPENDENT DNA HELICASE"/>
    <property type="match status" value="1"/>
</dbReference>
<name>A0ABN7WIZ6_GIGMA</name>
<evidence type="ECO:0000313" key="1">
    <source>
        <dbReference type="EMBL" id="CAG8833118.1"/>
    </source>
</evidence>
<keyword evidence="2" id="KW-1185">Reference proteome</keyword>
<dbReference type="PANTHER" id="PTHR45786">
    <property type="entry name" value="DNA BINDING PROTEIN-LIKE"/>
    <property type="match status" value="1"/>
</dbReference>
<protein>
    <submittedName>
        <fullName evidence="1">27129_t:CDS:1</fullName>
    </submittedName>
</protein>
<comment type="caution">
    <text evidence="1">The sequence shown here is derived from an EMBL/GenBank/DDBJ whole genome shotgun (WGS) entry which is preliminary data.</text>
</comment>